<reference evidence="2 3" key="2">
    <citation type="submission" date="2019-01" db="EMBL/GenBank/DDBJ databases">
        <title>The decoding of complex shrimp genome reveals the adaptation for benthos swimmer, frequently molting mechanism and breeding impact on genome.</title>
        <authorList>
            <person name="Sun Y."/>
            <person name="Gao Y."/>
            <person name="Yu Y."/>
        </authorList>
    </citation>
    <scope>NUCLEOTIDE SEQUENCE [LARGE SCALE GENOMIC DNA]</scope>
    <source>
        <tissue evidence="2">Muscle</tissue>
    </source>
</reference>
<accession>A0A3R7PTR4</accession>
<reference evidence="2 3" key="1">
    <citation type="submission" date="2018-04" db="EMBL/GenBank/DDBJ databases">
        <authorList>
            <person name="Zhang X."/>
            <person name="Yuan J."/>
            <person name="Li F."/>
            <person name="Xiang J."/>
        </authorList>
    </citation>
    <scope>NUCLEOTIDE SEQUENCE [LARGE SCALE GENOMIC DNA]</scope>
    <source>
        <tissue evidence="2">Muscle</tissue>
    </source>
</reference>
<name>A0A3R7PTR4_PENVA</name>
<feature type="region of interest" description="Disordered" evidence="1">
    <location>
        <begin position="823"/>
        <end position="847"/>
    </location>
</feature>
<feature type="compositionally biased region" description="Basic and acidic residues" evidence="1">
    <location>
        <begin position="555"/>
        <end position="575"/>
    </location>
</feature>
<evidence type="ECO:0000313" key="3">
    <source>
        <dbReference type="Proteomes" id="UP000283509"/>
    </source>
</evidence>
<organism evidence="2 3">
    <name type="scientific">Penaeus vannamei</name>
    <name type="common">Whiteleg shrimp</name>
    <name type="synonym">Litopenaeus vannamei</name>
    <dbReference type="NCBI Taxonomy" id="6689"/>
    <lineage>
        <taxon>Eukaryota</taxon>
        <taxon>Metazoa</taxon>
        <taxon>Ecdysozoa</taxon>
        <taxon>Arthropoda</taxon>
        <taxon>Crustacea</taxon>
        <taxon>Multicrustacea</taxon>
        <taxon>Malacostraca</taxon>
        <taxon>Eumalacostraca</taxon>
        <taxon>Eucarida</taxon>
        <taxon>Decapoda</taxon>
        <taxon>Dendrobranchiata</taxon>
        <taxon>Penaeoidea</taxon>
        <taxon>Penaeidae</taxon>
        <taxon>Penaeus</taxon>
    </lineage>
</organism>
<dbReference type="Pfam" id="PF15996">
    <property type="entry name" value="PNISR"/>
    <property type="match status" value="1"/>
</dbReference>
<comment type="caution">
    <text evidence="2">The sequence shown here is derived from an EMBL/GenBank/DDBJ whole genome shotgun (WGS) entry which is preliminary data.</text>
</comment>
<keyword evidence="3" id="KW-1185">Reference proteome</keyword>
<dbReference type="STRING" id="6689.A0A3R7PTR4"/>
<dbReference type="OrthoDB" id="10065820at2759"/>
<evidence type="ECO:0000313" key="2">
    <source>
        <dbReference type="EMBL" id="ROT82381.1"/>
    </source>
</evidence>
<feature type="region of interest" description="Disordered" evidence="1">
    <location>
        <begin position="195"/>
        <end position="218"/>
    </location>
</feature>
<dbReference type="AlphaFoldDB" id="A0A3R7PTR4"/>
<sequence length="847" mass="93447">MWSGAPQWASWALQPQHYQNMKPEEASTVDWAELAKQWIQMKETAPQEQSQPPQEQSHPSQPVASSGPAPQVHPPEDAAAAGGGEMDMEIEDDKGPAANGSDQQNGESWGSWNGEGNWPPTHTSGMGWGWGWPVDTYSQSSAANQDVNAQQHYSGKDVSQAGYTMYGNEFSAALGMEMQGEYGWPIVGTEGVQGEYGRNDRRDRRGREFQVGPTYPDRMVGKEADFQLDAAQRKKLPAWIREGLEKMEREKQRKLEKERQMSEKEEMLKRKREEEARARRILEEDLANDGKPRVPRKSKFDSDSDMSDHSRSASPETATTGLGMARKRRSRFAPQNSQGGTEEDGGSREETEEKEEEVKISRRMPSPEPAKSEEEKMQEMMLKLRRWMTEILLDVTTEMMEEVASEVLNRARMKGTPLTGVSCVGRVVSTVALHWQSLTLSSRFGIPGESLYLLSVVRLVCRGSPATPLKFLCLSKAPAVQVKKSSALASLSGGIGLGIYSDSESDGEGSGGEGGGMHGETDSDEELRQTIRRKRRDFQATERMILQRLHAEEMAERNRKHNAQHESHSEDDSKVDGGVMQVSGEDRRRRASKDREGDKHGEETKPEEDSDEEKNPPAAVGNIKPMKFVPPQDPEVDSTQPDNGTPSGSVKGDDDSKDSGQSLDSEQDSKSSISDHSRSITAQVRREDPGEDIAEIDLDPRVGIDQGAEIERDQEIDIEVDLEVGRAVDLGIGNEVETEVMTAGQGIATAVGLGGGTIVEVLEMVVRIVEWAEVADDVLTHAAVAEVVAGTMDARRTGIFLGHALHQEHPRDPRSVAAHGHVVPLSHSPRNGREDPGRHRRQVKVLA</sequence>
<proteinExistence type="predicted"/>
<dbReference type="PANTHER" id="PTHR31518">
    <property type="entry name" value="ARGININE/SERINE-RICH PROTEIN PNISR"/>
    <property type="match status" value="1"/>
</dbReference>
<feature type="compositionally biased region" description="Basic and acidic residues" evidence="1">
    <location>
        <begin position="667"/>
        <end position="688"/>
    </location>
</feature>
<feature type="compositionally biased region" description="Basic residues" evidence="1">
    <location>
        <begin position="838"/>
        <end position="847"/>
    </location>
</feature>
<dbReference type="EMBL" id="QCYY01000836">
    <property type="protein sequence ID" value="ROT82381.1"/>
    <property type="molecule type" value="Genomic_DNA"/>
</dbReference>
<feature type="compositionally biased region" description="Polar residues" evidence="1">
    <location>
        <begin position="100"/>
        <end position="111"/>
    </location>
</feature>
<feature type="region of interest" description="Disordered" evidence="1">
    <location>
        <begin position="37"/>
        <end position="127"/>
    </location>
</feature>
<dbReference type="CDD" id="cd22249">
    <property type="entry name" value="UDM1_RNF168_RNF169-like"/>
    <property type="match status" value="1"/>
</dbReference>
<dbReference type="InterPro" id="IPR031937">
    <property type="entry name" value="PNISR"/>
</dbReference>
<feature type="compositionally biased region" description="Basic and acidic residues" evidence="1">
    <location>
        <begin position="197"/>
        <end position="208"/>
    </location>
</feature>
<feature type="compositionally biased region" description="Basic and acidic residues" evidence="1">
    <location>
        <begin position="246"/>
        <end position="311"/>
    </location>
</feature>
<feature type="compositionally biased region" description="Basic and acidic residues" evidence="1">
    <location>
        <begin position="345"/>
        <end position="360"/>
    </location>
</feature>
<feature type="region of interest" description="Disordered" evidence="1">
    <location>
        <begin position="246"/>
        <end position="375"/>
    </location>
</feature>
<feature type="compositionally biased region" description="Gly residues" evidence="1">
    <location>
        <begin position="508"/>
        <end position="518"/>
    </location>
</feature>
<feature type="compositionally biased region" description="Basic and acidic residues" evidence="1">
    <location>
        <begin position="584"/>
        <end position="604"/>
    </location>
</feature>
<feature type="compositionally biased region" description="Low complexity" evidence="1">
    <location>
        <begin position="46"/>
        <end position="62"/>
    </location>
</feature>
<evidence type="ECO:0000256" key="1">
    <source>
        <dbReference type="SAM" id="MobiDB-lite"/>
    </source>
</evidence>
<feature type="compositionally biased region" description="Polar residues" evidence="1">
    <location>
        <begin position="637"/>
        <end position="646"/>
    </location>
</feature>
<gene>
    <name evidence="2" type="ORF">C7M84_024457</name>
</gene>
<protein>
    <submittedName>
        <fullName evidence="2">Splicing factor, arginine/serine-rich 18</fullName>
    </submittedName>
</protein>
<feature type="region of interest" description="Disordered" evidence="1">
    <location>
        <begin position="501"/>
        <end position="527"/>
    </location>
</feature>
<dbReference type="Proteomes" id="UP000283509">
    <property type="component" value="Unassembled WGS sequence"/>
</dbReference>
<feature type="region of interest" description="Disordered" evidence="1">
    <location>
        <begin position="555"/>
        <end position="707"/>
    </location>
</feature>